<feature type="transmembrane region" description="Helical" evidence="2">
    <location>
        <begin position="105"/>
        <end position="129"/>
    </location>
</feature>
<feature type="region of interest" description="Disordered" evidence="1">
    <location>
        <begin position="312"/>
        <end position="363"/>
    </location>
</feature>
<dbReference type="Proteomes" id="UP000030106">
    <property type="component" value="Unassembled WGS sequence"/>
</dbReference>
<dbReference type="PANTHER" id="PTHR35184:SF1">
    <property type="entry name" value="INTEGRAL MEMBRANE PROTEIN"/>
    <property type="match status" value="1"/>
</dbReference>
<feature type="transmembrane region" description="Helical" evidence="2">
    <location>
        <begin position="191"/>
        <end position="215"/>
    </location>
</feature>
<dbReference type="HOGENOM" id="CLU_024263_0_1_1"/>
<dbReference type="eggNOG" id="ENOG502S0ZE">
    <property type="taxonomic scope" value="Eukaryota"/>
</dbReference>
<protein>
    <recommendedName>
        <fullName evidence="5">Family c-likeg-protein-coupled receptor protein</fullName>
    </recommendedName>
</protein>
<dbReference type="STRING" id="1245745.A0A0A2W0V4"/>
<proteinExistence type="predicted"/>
<feature type="transmembrane region" description="Helical" evidence="2">
    <location>
        <begin position="236"/>
        <end position="257"/>
    </location>
</feature>
<evidence type="ECO:0000256" key="2">
    <source>
        <dbReference type="SAM" id="Phobius"/>
    </source>
</evidence>
<organism evidence="3 4">
    <name type="scientific">Beauveria bassiana D1-5</name>
    <dbReference type="NCBI Taxonomy" id="1245745"/>
    <lineage>
        <taxon>Eukaryota</taxon>
        <taxon>Fungi</taxon>
        <taxon>Dikarya</taxon>
        <taxon>Ascomycota</taxon>
        <taxon>Pezizomycotina</taxon>
        <taxon>Sordariomycetes</taxon>
        <taxon>Hypocreomycetidae</taxon>
        <taxon>Hypocreales</taxon>
        <taxon>Cordycipitaceae</taxon>
        <taxon>Beauveria</taxon>
    </lineage>
</organism>
<dbReference type="OrthoDB" id="3357002at2759"/>
<comment type="caution">
    <text evidence="3">The sequence shown here is derived from an EMBL/GenBank/DDBJ whole genome shotgun (WGS) entry which is preliminary data.</text>
</comment>
<reference evidence="3 4" key="1">
    <citation type="submission" date="2012-10" db="EMBL/GenBank/DDBJ databases">
        <title>Genome sequencing and analysis of entomopathogenic fungi Beauveria bassiana D1-5.</title>
        <authorList>
            <person name="Li Q."/>
            <person name="Wang L."/>
            <person name="Zhang Z."/>
            <person name="Wang Q."/>
            <person name="Ren J."/>
            <person name="Wang M."/>
            <person name="Xu W."/>
            <person name="Wang J."/>
            <person name="Lu Y."/>
            <person name="Du Q."/>
            <person name="Sun Z."/>
        </authorList>
    </citation>
    <scope>NUCLEOTIDE SEQUENCE [LARGE SCALE GENOMIC DNA]</scope>
    <source>
        <strain evidence="3 4">D1-5</strain>
    </source>
</reference>
<keyword evidence="2" id="KW-0472">Membrane</keyword>
<evidence type="ECO:0000313" key="4">
    <source>
        <dbReference type="Proteomes" id="UP000030106"/>
    </source>
</evidence>
<accession>A0A0A2W0V4</accession>
<name>A0A0A2W0V4_BEABA</name>
<feature type="transmembrane region" description="Helical" evidence="2">
    <location>
        <begin position="277"/>
        <end position="295"/>
    </location>
</feature>
<dbReference type="Pfam" id="PF11309">
    <property type="entry name" value="DUF3112"/>
    <property type="match status" value="1"/>
</dbReference>
<dbReference type="AlphaFoldDB" id="A0A0A2W0V4"/>
<evidence type="ECO:0000256" key="1">
    <source>
        <dbReference type="SAM" id="MobiDB-lite"/>
    </source>
</evidence>
<gene>
    <name evidence="3" type="ORF">BBAD15_g2026</name>
</gene>
<sequence>MSSSSQPSQGGMSPEMIAHLKAEGPPYPPTGAGLGGRPTVGVDIPISSVFIAIFVVSAVLNMAILQRNRRRGHKFVLSGLLFGFSMARITANVMRIVWATRPNNASIAIAASVLTNAGVVLLFVVNLILVQRLLRAYHPHLGWSRPVGLAFRFLYFSIAAAIIMVIVAVVYSFYTLDVTARHRIREVQLTGIVFLAVLAFLPIPVGLAAGLAPAGRHPRDPFGQSHPQGRARSLRFKLALVVATSALLTLGAAFRAGTAFYQRPAANPAWFHSKPCYYCFNYLIEIVCVFSYALLRFDRLFHVPDGSSAPGDYAGRGGLSPAEKAGGLEEVLDSERPPTAAEQHEDESAWDAQLRNELGRQTA</sequence>
<feature type="transmembrane region" description="Helical" evidence="2">
    <location>
        <begin position="44"/>
        <end position="63"/>
    </location>
</feature>
<keyword evidence="2" id="KW-0812">Transmembrane</keyword>
<feature type="transmembrane region" description="Helical" evidence="2">
    <location>
        <begin position="149"/>
        <end position="171"/>
    </location>
</feature>
<dbReference type="EMBL" id="ANFO01000133">
    <property type="protein sequence ID" value="KGQ12237.1"/>
    <property type="molecule type" value="Genomic_DNA"/>
</dbReference>
<evidence type="ECO:0008006" key="5">
    <source>
        <dbReference type="Google" id="ProtNLM"/>
    </source>
</evidence>
<keyword evidence="2" id="KW-1133">Transmembrane helix</keyword>
<evidence type="ECO:0000313" key="3">
    <source>
        <dbReference type="EMBL" id="KGQ12237.1"/>
    </source>
</evidence>
<dbReference type="InterPro" id="IPR021460">
    <property type="entry name" value="DUF3112"/>
</dbReference>
<dbReference type="PANTHER" id="PTHR35184">
    <property type="entry name" value="YALI0C10208P"/>
    <property type="match status" value="1"/>
</dbReference>
<feature type="transmembrane region" description="Helical" evidence="2">
    <location>
        <begin position="75"/>
        <end position="99"/>
    </location>
</feature>